<dbReference type="AlphaFoldDB" id="A0A0D8J3N4"/>
<evidence type="ECO:0000313" key="2">
    <source>
        <dbReference type="Proteomes" id="UP000032483"/>
    </source>
</evidence>
<dbReference type="Proteomes" id="UP000032483">
    <property type="component" value="Unassembled WGS sequence"/>
</dbReference>
<sequence length="226" mass="26009">MKLSPAEKGKVVSCCNDNLISDYGFDPDREYPIDWFKRQFSFVQDQKVREHLADEFYQTRFAYTLMQTLSLPMAKNKGIVKFQIIQYASICEALLNYALETYFKEEFESRYAATTYVDFPSALSINTKITFEGKPLYLCKGKTEKAKITWTANPTKATFALEKGVLSQDTKDKYCALYDLRNNAHILKAATADYYPKLKEASAGYELVFHFIAEIRAFFEANPVDN</sequence>
<name>A0A0D8J3N4_9FIRM</name>
<gene>
    <name evidence="1" type="ORF">TQ39_01520</name>
</gene>
<evidence type="ECO:0000313" key="1">
    <source>
        <dbReference type="EMBL" id="KJF41512.1"/>
    </source>
</evidence>
<keyword evidence="2" id="KW-1185">Reference proteome</keyword>
<dbReference type="GeneID" id="42855314"/>
<accession>A0A0D8J3N4</accession>
<protein>
    <submittedName>
        <fullName evidence="1">Uncharacterized protein</fullName>
    </submittedName>
</protein>
<organism evidence="1 2">
    <name type="scientific">Ruthenibacterium lactatiformans</name>
    <dbReference type="NCBI Taxonomy" id="1550024"/>
    <lineage>
        <taxon>Bacteria</taxon>
        <taxon>Bacillati</taxon>
        <taxon>Bacillota</taxon>
        <taxon>Clostridia</taxon>
        <taxon>Eubacteriales</taxon>
        <taxon>Oscillospiraceae</taxon>
        <taxon>Ruthenibacterium</taxon>
    </lineage>
</organism>
<comment type="caution">
    <text evidence="1">The sequence shown here is derived from an EMBL/GenBank/DDBJ whole genome shotgun (WGS) entry which is preliminary data.</text>
</comment>
<dbReference type="RefSeq" id="WP_050004302.1">
    <property type="nucleotide sequence ID" value="NZ_JBKVGE010000004.1"/>
</dbReference>
<reference evidence="1" key="1">
    <citation type="submission" date="2015-02" db="EMBL/GenBank/DDBJ databases">
        <title>A novel member of the family Ruminococcaceae isolated from human feces.</title>
        <authorList>
            <person name="Shkoporov A.N."/>
            <person name="Chaplin A.V."/>
            <person name="Motuzova O.V."/>
            <person name="Kafarskaia L.I."/>
            <person name="Khokhlova E.V."/>
            <person name="Efimov B.A."/>
        </authorList>
    </citation>
    <scope>NUCLEOTIDE SEQUENCE [LARGE SCALE GENOMIC DNA]</scope>
    <source>
        <strain evidence="1">585-1</strain>
    </source>
</reference>
<dbReference type="EMBL" id="JXXK01000001">
    <property type="protein sequence ID" value="KJF41512.1"/>
    <property type="molecule type" value="Genomic_DNA"/>
</dbReference>
<proteinExistence type="predicted"/>